<reference evidence="1 2" key="1">
    <citation type="journal article" date="2008" name="Biol. Direct">
        <title>Complete genome sequence of the extremely acidophilic methanotroph isolate V4, Methylacidiphilum infernorum, a representative of the bacterial phylum Verrucomicrobia.</title>
        <authorList>
            <person name="Hou S."/>
            <person name="Makarova K.S."/>
            <person name="Saw J.H."/>
            <person name="Senin P."/>
            <person name="Ly B.V."/>
            <person name="Zhou Z."/>
            <person name="Ren Y."/>
            <person name="Wang J."/>
            <person name="Galperin M.Y."/>
            <person name="Omelchenko M.V."/>
            <person name="Wolf Y.I."/>
            <person name="Yutin N."/>
            <person name="Koonin E.V."/>
            <person name="Stott M.B."/>
            <person name="Mountain B.W."/>
            <person name="Crowe M.A."/>
            <person name="Smirnova A.V."/>
            <person name="Dunfield P.F."/>
            <person name="Feng L."/>
            <person name="Wang L."/>
            <person name="Alam M."/>
        </authorList>
    </citation>
    <scope>NUCLEOTIDE SEQUENCE [LARGE SCALE GENOMIC DNA]</scope>
    <source>
        <strain evidence="2">Isolate V4</strain>
    </source>
</reference>
<accession>B3DWC3</accession>
<evidence type="ECO:0000313" key="1">
    <source>
        <dbReference type="EMBL" id="ACD83626.1"/>
    </source>
</evidence>
<dbReference type="AlphaFoldDB" id="B3DWC3"/>
<gene>
    <name evidence="1" type="ordered locus">Minf_1572</name>
</gene>
<organism evidence="1 2">
    <name type="scientific">Methylacidiphilum infernorum (isolate V4)</name>
    <name type="common">Methylokorus infernorum (strain V4)</name>
    <dbReference type="NCBI Taxonomy" id="481448"/>
    <lineage>
        <taxon>Bacteria</taxon>
        <taxon>Pseudomonadati</taxon>
        <taxon>Verrucomicrobiota</taxon>
        <taxon>Methylacidiphilae</taxon>
        <taxon>Methylacidiphilales</taxon>
        <taxon>Methylacidiphilaceae</taxon>
        <taxon>Methylacidiphilum (ex Ratnadevi et al. 2023)</taxon>
    </lineage>
</organism>
<dbReference type="Proteomes" id="UP000009149">
    <property type="component" value="Chromosome"/>
</dbReference>
<proteinExistence type="predicted"/>
<sequence length="31" mass="3804">MKLGKPKKKALSYKGMKMLFFKNFTMHLRWN</sequence>
<dbReference type="KEGG" id="min:Minf_1572"/>
<name>B3DWC3_METI4</name>
<dbReference type="HOGENOM" id="CLU_3397393_0_0_0"/>
<dbReference type="EMBL" id="CP000975">
    <property type="protein sequence ID" value="ACD83626.1"/>
    <property type="molecule type" value="Genomic_DNA"/>
</dbReference>
<protein>
    <submittedName>
        <fullName evidence="1">Uncharacterized protein</fullName>
    </submittedName>
</protein>
<evidence type="ECO:0000313" key="2">
    <source>
        <dbReference type="Proteomes" id="UP000009149"/>
    </source>
</evidence>